<dbReference type="PANTHER" id="PTHR30251:SF2">
    <property type="entry name" value="FIMBRIAL CHAPERONE YADV-RELATED"/>
    <property type="match status" value="1"/>
</dbReference>
<evidence type="ECO:0000256" key="1">
    <source>
        <dbReference type="ARBA" id="ARBA00004418"/>
    </source>
</evidence>
<comment type="similarity">
    <text evidence="2">Belongs to the periplasmic pilus chaperone family.</text>
</comment>
<dbReference type="InterPro" id="IPR016148">
    <property type="entry name" value="Pili_assmbl_chaperone_C"/>
</dbReference>
<dbReference type="GO" id="GO:0071555">
    <property type="term" value="P:cell wall organization"/>
    <property type="evidence" value="ECO:0007669"/>
    <property type="project" value="InterPro"/>
</dbReference>
<dbReference type="Proteomes" id="UP000437875">
    <property type="component" value="Unassembled WGS sequence"/>
</dbReference>
<comment type="subcellular location">
    <subcellularLocation>
        <location evidence="1">Periplasm</location>
    </subcellularLocation>
</comment>
<feature type="signal peptide" evidence="6">
    <location>
        <begin position="1"/>
        <end position="19"/>
    </location>
</feature>
<dbReference type="GO" id="GO:0030288">
    <property type="term" value="C:outer membrane-bounded periplasmic space"/>
    <property type="evidence" value="ECO:0007669"/>
    <property type="project" value="InterPro"/>
</dbReference>
<dbReference type="EMBL" id="WSGM01000008">
    <property type="protein sequence ID" value="KAE9730546.1"/>
    <property type="molecule type" value="Genomic_DNA"/>
</dbReference>
<evidence type="ECO:0000256" key="6">
    <source>
        <dbReference type="SAM" id="SignalP"/>
    </source>
</evidence>
<feature type="chain" id="PRO_5043161834" evidence="6">
    <location>
        <begin position="20"/>
        <end position="234"/>
    </location>
</feature>
<evidence type="ECO:0000259" key="7">
    <source>
        <dbReference type="Pfam" id="PF00345"/>
    </source>
</evidence>
<keyword evidence="3 6" id="KW-0732">Signal</keyword>
<evidence type="ECO:0000313" key="10">
    <source>
        <dbReference type="Proteomes" id="UP000437875"/>
    </source>
</evidence>
<dbReference type="InterPro" id="IPR016147">
    <property type="entry name" value="Pili_assmbl_chaperone_N"/>
</dbReference>
<evidence type="ECO:0000256" key="2">
    <source>
        <dbReference type="ARBA" id="ARBA00007399"/>
    </source>
</evidence>
<comment type="caution">
    <text evidence="9">The sequence shown here is derived from an EMBL/GenBank/DDBJ whole genome shotgun (WGS) entry which is preliminary data.</text>
</comment>
<keyword evidence="4" id="KW-0574">Periplasm</keyword>
<feature type="domain" description="Pili assembly chaperone N-terminal" evidence="7">
    <location>
        <begin position="24"/>
        <end position="147"/>
    </location>
</feature>
<dbReference type="PANTHER" id="PTHR30251">
    <property type="entry name" value="PILUS ASSEMBLY CHAPERONE"/>
    <property type="match status" value="1"/>
</dbReference>
<dbReference type="Gene3D" id="2.60.40.10">
    <property type="entry name" value="Immunoglobulins"/>
    <property type="match status" value="2"/>
</dbReference>
<dbReference type="SUPFAM" id="SSF49584">
    <property type="entry name" value="Periplasmic chaperone C-domain"/>
    <property type="match status" value="1"/>
</dbReference>
<keyword evidence="5" id="KW-0143">Chaperone</keyword>
<dbReference type="InterPro" id="IPR050643">
    <property type="entry name" value="Periplasmic_pilus_chap"/>
</dbReference>
<dbReference type="RefSeq" id="WP_001227591.1">
    <property type="nucleotide sequence ID" value="NZ_AP022171.1"/>
</dbReference>
<evidence type="ECO:0000313" key="9">
    <source>
        <dbReference type="EMBL" id="KAE9730546.1"/>
    </source>
</evidence>
<dbReference type="SUPFAM" id="SSF49354">
    <property type="entry name" value="PapD-like"/>
    <property type="match status" value="1"/>
</dbReference>
<organism evidence="9 10">
    <name type="scientific">Escherichia coli</name>
    <dbReference type="NCBI Taxonomy" id="562"/>
    <lineage>
        <taxon>Bacteria</taxon>
        <taxon>Pseudomonadati</taxon>
        <taxon>Pseudomonadota</taxon>
        <taxon>Gammaproteobacteria</taxon>
        <taxon>Enterobacterales</taxon>
        <taxon>Enterobacteriaceae</taxon>
        <taxon>Escherichia</taxon>
    </lineage>
</organism>
<dbReference type="Pfam" id="PF02753">
    <property type="entry name" value="PapD_C"/>
    <property type="match status" value="1"/>
</dbReference>
<dbReference type="InterPro" id="IPR001829">
    <property type="entry name" value="Pili_assmbl_chaperone_bac"/>
</dbReference>
<sequence length="234" mass="26906">MRKKILYTFLLLLSSPVVAHDLEGINLDLTRVIFDSQQNSASIKVNNFNENKSWLLRSWISNYSDDGKSKSFIITPILYRVLPNESIQLKIEKTDDLLPTDRESVFRINVLAIPPKEISNDKTSSKPSDLQFAINSRIKLIYRPHKLNETDKVNAAFKSLKILKKNEYISIENATPYYITMDNVKINNKKVTSIEDFMVAPYSEFKIPTQNAKSFSYTTINDYGGKNPIIDIKF</sequence>
<dbReference type="InterPro" id="IPR036316">
    <property type="entry name" value="Pili_assmbl_chap_C_dom_sf"/>
</dbReference>
<dbReference type="AlphaFoldDB" id="A0A2W0H1B7"/>
<evidence type="ECO:0000256" key="4">
    <source>
        <dbReference type="ARBA" id="ARBA00022764"/>
    </source>
</evidence>
<reference evidence="9 10" key="1">
    <citation type="submission" date="2019-10" db="EMBL/GenBank/DDBJ databases">
        <title>Antimicrobial-resistant enteric bacteria are widely distributed amongst people, animals and the environment in northern Tanzania.</title>
        <authorList>
            <person name="Subbiah M."/>
            <person name="Call D.R."/>
        </authorList>
    </citation>
    <scope>NUCLEOTIDE SEQUENCE [LARGE SCALE GENOMIC DNA]</scope>
    <source>
        <strain evidence="9 10">TzEc067</strain>
    </source>
</reference>
<name>A0A2W0H1B7_ECOLX</name>
<proteinExistence type="inferred from homology"/>
<evidence type="ECO:0000256" key="3">
    <source>
        <dbReference type="ARBA" id="ARBA00022729"/>
    </source>
</evidence>
<evidence type="ECO:0000256" key="5">
    <source>
        <dbReference type="ARBA" id="ARBA00023186"/>
    </source>
</evidence>
<dbReference type="InterPro" id="IPR013783">
    <property type="entry name" value="Ig-like_fold"/>
</dbReference>
<dbReference type="InterPro" id="IPR008962">
    <property type="entry name" value="PapD-like_sf"/>
</dbReference>
<dbReference type="Pfam" id="PF00345">
    <property type="entry name" value="PapD_N"/>
    <property type="match status" value="1"/>
</dbReference>
<accession>A0A2W0H1B7</accession>
<dbReference type="PRINTS" id="PR00969">
    <property type="entry name" value="CHAPERONPILI"/>
</dbReference>
<feature type="domain" description="Pili assembly chaperone C-terminal" evidence="8">
    <location>
        <begin position="171"/>
        <end position="227"/>
    </location>
</feature>
<gene>
    <name evidence="9" type="ORF">GP711_14845</name>
</gene>
<evidence type="ECO:0000259" key="8">
    <source>
        <dbReference type="Pfam" id="PF02753"/>
    </source>
</evidence>
<protein>
    <submittedName>
        <fullName evidence="9">Fimbria/pilus periplasmic chaperone</fullName>
    </submittedName>
</protein>